<evidence type="ECO:0000256" key="6">
    <source>
        <dbReference type="RuleBase" id="RU361235"/>
    </source>
</evidence>
<dbReference type="PROSITE" id="PS00122">
    <property type="entry name" value="CARBOXYLESTERASE_B_1"/>
    <property type="match status" value="1"/>
</dbReference>
<evidence type="ECO:0000259" key="7">
    <source>
        <dbReference type="Pfam" id="PF00135"/>
    </source>
</evidence>
<organism evidence="8">
    <name type="scientific">Pieris rapae</name>
    <name type="common">Small white butterfly</name>
    <name type="synonym">Artogeia rapae</name>
    <dbReference type="NCBI Taxonomy" id="64459"/>
    <lineage>
        <taxon>Eukaryota</taxon>
        <taxon>Metazoa</taxon>
        <taxon>Ecdysozoa</taxon>
        <taxon>Arthropoda</taxon>
        <taxon>Hexapoda</taxon>
        <taxon>Insecta</taxon>
        <taxon>Pterygota</taxon>
        <taxon>Neoptera</taxon>
        <taxon>Endopterygota</taxon>
        <taxon>Lepidoptera</taxon>
        <taxon>Glossata</taxon>
        <taxon>Ditrysia</taxon>
        <taxon>Papilionoidea</taxon>
        <taxon>Pieridae</taxon>
        <taxon>Pierinae</taxon>
        <taxon>Pieris</taxon>
    </lineage>
</organism>
<feature type="domain" description="Carboxylesterase type B" evidence="7">
    <location>
        <begin position="23"/>
        <end position="521"/>
    </location>
</feature>
<dbReference type="Gene3D" id="3.40.50.1820">
    <property type="entry name" value="alpha/beta hydrolase"/>
    <property type="match status" value="1"/>
</dbReference>
<dbReference type="Pfam" id="PF00135">
    <property type="entry name" value="COesterase"/>
    <property type="match status" value="1"/>
</dbReference>
<evidence type="ECO:0000313" key="8">
    <source>
        <dbReference type="EMBL" id="AQY62748.1"/>
    </source>
</evidence>
<dbReference type="InterPro" id="IPR019826">
    <property type="entry name" value="Carboxylesterase_B_AS"/>
</dbReference>
<keyword evidence="6" id="KW-0732">Signal</keyword>
<dbReference type="PANTHER" id="PTHR11559">
    <property type="entry name" value="CARBOXYLESTERASE"/>
    <property type="match status" value="1"/>
</dbReference>
<evidence type="ECO:0000256" key="3">
    <source>
        <dbReference type="ARBA" id="ARBA00022801"/>
    </source>
</evidence>
<keyword evidence="4" id="KW-1015">Disulfide bond</keyword>
<accession>A0A1U9X1W1</accession>
<keyword evidence="3 6" id="KW-0378">Hydrolase</keyword>
<sequence>MPSLPWSLVLFVSFVLANEETSLLVKIQQGPVKGYKLPNFDIFAFYGIPYATAPTGVNRFRGPLPPPSWDEPFEATENNIICPQNNNLFQTFDGMQVLENCLVATIYVPNTNKTNLPVIAYVHGGAYQIGHANRLTPKHVVHNKDVIVASFNYRLGAHGFLCLGTKNIPGNAGMKDQVAFLRWLQKNIASFGGNPNDVTIYGNSAGSRSADLLMISKASSGLFKKMIGDSGGSLSAQTVQVNPLQNAKLFAEMLKFDDVDDINALENFYLNASYEVLTSIDTTLLKDYLFTPCVERDVGDEVVLDKSPFEILKSGEYAQVPMLYGFTEMEGTYRLPIFQDWKEEMNRNFSAFLPIDLQFPSENEREETTTNVVEYYLGKDKISEENILLFVNYFTDTMYVHPMLRAIQLHLEAGHKNIYSYEYSFTSAESAKIDYTDIPATSHSSQTTMFFDSENEHEGSDEYKEMKRIIREMYTNFAIFGEPCPHGSSLPHWPSITKENMQIMSLNQTLEMKPLQHRATFWDDVYAKYYRNPSIPTVSANPIRYLRNKLLIL</sequence>
<dbReference type="GO" id="GO:0052689">
    <property type="term" value="F:carboxylic ester hydrolase activity"/>
    <property type="evidence" value="ECO:0007669"/>
    <property type="project" value="UniProtKB-KW"/>
</dbReference>
<dbReference type="SUPFAM" id="SSF53474">
    <property type="entry name" value="alpha/beta-Hydrolases"/>
    <property type="match status" value="1"/>
</dbReference>
<comment type="similarity">
    <text evidence="1 6">Belongs to the type-B carboxylesterase/lipase family.</text>
</comment>
<reference evidence="8" key="1">
    <citation type="submission" date="2016-10" db="EMBL/GenBank/DDBJ databases">
        <title>Identification of esterase-like genes from the cabbage butterfly, Pieris rapae.</title>
        <authorList>
            <person name="Liu S."/>
        </authorList>
    </citation>
    <scope>NUCLEOTIDE SEQUENCE</scope>
    <source>
        <strain evidence="8">SH</strain>
    </source>
</reference>
<dbReference type="AlphaFoldDB" id="A0A1U9X1W1"/>
<feature type="chain" id="PRO_5011809844" description="Carboxylic ester hydrolase" evidence="6">
    <location>
        <begin position="18"/>
        <end position="553"/>
    </location>
</feature>
<dbReference type="InterPro" id="IPR002018">
    <property type="entry name" value="CarbesteraseB"/>
</dbReference>
<proteinExistence type="evidence at transcript level"/>
<keyword evidence="5" id="KW-0325">Glycoprotein</keyword>
<evidence type="ECO:0000256" key="2">
    <source>
        <dbReference type="ARBA" id="ARBA00022487"/>
    </source>
</evidence>
<feature type="signal peptide" evidence="6">
    <location>
        <begin position="1"/>
        <end position="17"/>
    </location>
</feature>
<name>A0A1U9X1W1_PIERA</name>
<evidence type="ECO:0000256" key="4">
    <source>
        <dbReference type="ARBA" id="ARBA00023157"/>
    </source>
</evidence>
<dbReference type="InterPro" id="IPR050309">
    <property type="entry name" value="Type-B_Carboxylest/Lipase"/>
</dbReference>
<protein>
    <recommendedName>
        <fullName evidence="6">Carboxylic ester hydrolase</fullName>
        <ecNumber evidence="6">3.1.1.-</ecNumber>
    </recommendedName>
</protein>
<dbReference type="EMBL" id="KY021859">
    <property type="protein sequence ID" value="AQY62748.1"/>
    <property type="molecule type" value="mRNA"/>
</dbReference>
<keyword evidence="2" id="KW-0719">Serine esterase</keyword>
<evidence type="ECO:0000256" key="5">
    <source>
        <dbReference type="ARBA" id="ARBA00023180"/>
    </source>
</evidence>
<dbReference type="InterPro" id="IPR029058">
    <property type="entry name" value="AB_hydrolase_fold"/>
</dbReference>
<dbReference type="EC" id="3.1.1.-" evidence="6"/>
<evidence type="ECO:0000256" key="1">
    <source>
        <dbReference type="ARBA" id="ARBA00005964"/>
    </source>
</evidence>